<evidence type="ECO:0000313" key="2">
    <source>
        <dbReference type="EMBL" id="KAK1579538.1"/>
    </source>
</evidence>
<dbReference type="GeneID" id="85436807"/>
<comment type="caution">
    <text evidence="2">The sequence shown here is derived from an EMBL/GenBank/DDBJ whole genome shotgun (WGS) entry which is preliminary data.</text>
</comment>
<keyword evidence="1" id="KW-0732">Signal</keyword>
<proteinExistence type="predicted"/>
<sequence>MPFTSLSFSLFFLKALPGPYNKCQLPLPISEQLLSLSSLPFPAHPLGGHPSPFSCSSRPCPSSAFASTAESQTLPSGMGRLEPDDWPAVMQPAAFFSSSHWCHMYDLCPSLAARQHLLAPLGILRTS</sequence>
<name>A0AAD8PT37_9PEZI</name>
<dbReference type="AlphaFoldDB" id="A0AAD8PT37"/>
<evidence type="ECO:0008006" key="4">
    <source>
        <dbReference type="Google" id="ProtNLM"/>
    </source>
</evidence>
<keyword evidence="3" id="KW-1185">Reference proteome</keyword>
<feature type="chain" id="PRO_5042096915" description="Secreted protein" evidence="1">
    <location>
        <begin position="18"/>
        <end position="127"/>
    </location>
</feature>
<evidence type="ECO:0000256" key="1">
    <source>
        <dbReference type="SAM" id="SignalP"/>
    </source>
</evidence>
<dbReference type="EMBL" id="JAHLJV010000065">
    <property type="protein sequence ID" value="KAK1579538.1"/>
    <property type="molecule type" value="Genomic_DNA"/>
</dbReference>
<organism evidence="2 3">
    <name type="scientific">Colletotrichum navitas</name>
    <dbReference type="NCBI Taxonomy" id="681940"/>
    <lineage>
        <taxon>Eukaryota</taxon>
        <taxon>Fungi</taxon>
        <taxon>Dikarya</taxon>
        <taxon>Ascomycota</taxon>
        <taxon>Pezizomycotina</taxon>
        <taxon>Sordariomycetes</taxon>
        <taxon>Hypocreomycetidae</taxon>
        <taxon>Glomerellales</taxon>
        <taxon>Glomerellaceae</taxon>
        <taxon>Colletotrichum</taxon>
        <taxon>Colletotrichum graminicola species complex</taxon>
    </lineage>
</organism>
<dbReference type="Proteomes" id="UP001230504">
    <property type="component" value="Unassembled WGS sequence"/>
</dbReference>
<reference evidence="2" key="1">
    <citation type="submission" date="2021-06" db="EMBL/GenBank/DDBJ databases">
        <title>Comparative genomics, transcriptomics and evolutionary studies reveal genomic signatures of adaptation to plant cell wall in hemibiotrophic fungi.</title>
        <authorList>
            <consortium name="DOE Joint Genome Institute"/>
            <person name="Baroncelli R."/>
            <person name="Diaz J.F."/>
            <person name="Benocci T."/>
            <person name="Peng M."/>
            <person name="Battaglia E."/>
            <person name="Haridas S."/>
            <person name="Andreopoulos W."/>
            <person name="Labutti K."/>
            <person name="Pangilinan J."/>
            <person name="Floch G.L."/>
            <person name="Makela M.R."/>
            <person name="Henrissat B."/>
            <person name="Grigoriev I.V."/>
            <person name="Crouch J.A."/>
            <person name="De Vries R.P."/>
            <person name="Sukno S.A."/>
            <person name="Thon M.R."/>
        </authorList>
    </citation>
    <scope>NUCLEOTIDE SEQUENCE</scope>
    <source>
        <strain evidence="2">CBS 125086</strain>
    </source>
</reference>
<protein>
    <recommendedName>
        <fullName evidence="4">Secreted protein</fullName>
    </recommendedName>
</protein>
<accession>A0AAD8PT37</accession>
<evidence type="ECO:0000313" key="3">
    <source>
        <dbReference type="Proteomes" id="UP001230504"/>
    </source>
</evidence>
<gene>
    <name evidence="2" type="ORF">LY79DRAFT_341163</name>
</gene>
<feature type="signal peptide" evidence="1">
    <location>
        <begin position="1"/>
        <end position="17"/>
    </location>
</feature>
<dbReference type="RefSeq" id="XP_060410661.1">
    <property type="nucleotide sequence ID" value="XM_060552567.1"/>
</dbReference>